<name>A0A426YAK9_ENSVE</name>
<evidence type="ECO:0000313" key="2">
    <source>
        <dbReference type="EMBL" id="RRT48720.1"/>
    </source>
</evidence>
<feature type="region of interest" description="Disordered" evidence="1">
    <location>
        <begin position="151"/>
        <end position="173"/>
    </location>
</feature>
<dbReference type="AlphaFoldDB" id="A0A426YAK9"/>
<evidence type="ECO:0000313" key="3">
    <source>
        <dbReference type="Proteomes" id="UP000287651"/>
    </source>
</evidence>
<accession>A0A426YAK9</accession>
<organism evidence="2 3">
    <name type="scientific">Ensete ventricosum</name>
    <name type="common">Abyssinian banana</name>
    <name type="synonym">Musa ensete</name>
    <dbReference type="NCBI Taxonomy" id="4639"/>
    <lineage>
        <taxon>Eukaryota</taxon>
        <taxon>Viridiplantae</taxon>
        <taxon>Streptophyta</taxon>
        <taxon>Embryophyta</taxon>
        <taxon>Tracheophyta</taxon>
        <taxon>Spermatophyta</taxon>
        <taxon>Magnoliopsida</taxon>
        <taxon>Liliopsida</taxon>
        <taxon>Zingiberales</taxon>
        <taxon>Musaceae</taxon>
        <taxon>Ensete</taxon>
    </lineage>
</organism>
<dbReference type="EMBL" id="AMZH03013771">
    <property type="protein sequence ID" value="RRT48720.1"/>
    <property type="molecule type" value="Genomic_DNA"/>
</dbReference>
<protein>
    <submittedName>
        <fullName evidence="2">Uncharacterized protein</fullName>
    </submittedName>
</protein>
<evidence type="ECO:0000256" key="1">
    <source>
        <dbReference type="SAM" id="MobiDB-lite"/>
    </source>
</evidence>
<reference evidence="2 3" key="1">
    <citation type="journal article" date="2014" name="Agronomy (Basel)">
        <title>A Draft Genome Sequence for Ensete ventricosum, the Drought-Tolerant Tree Against Hunger.</title>
        <authorList>
            <person name="Harrison J."/>
            <person name="Moore K.A."/>
            <person name="Paszkiewicz K."/>
            <person name="Jones T."/>
            <person name="Grant M."/>
            <person name="Ambacheew D."/>
            <person name="Muzemil S."/>
            <person name="Studholme D.J."/>
        </authorList>
    </citation>
    <scope>NUCLEOTIDE SEQUENCE [LARGE SCALE GENOMIC DNA]</scope>
</reference>
<dbReference type="Proteomes" id="UP000287651">
    <property type="component" value="Unassembled WGS sequence"/>
</dbReference>
<sequence length="173" mass="19151">MIPEYRIQKTTTTISNIVRPSRVAGQIHGVKQEKEKPLKDNDTNLLDKQKGQVQKESGLQRLQVRLRRGKKAMPRRLLLHLHRPRRRFRRPIHLGSCSARTPYKGSTRGKRLLPSRSCRRRQLIVVSGTAMGGGLLSLPALPSAAAAFDGTAVGSGGRRPPMVAGPDGVRRPC</sequence>
<gene>
    <name evidence="2" type="ORF">B296_00036383</name>
</gene>
<comment type="caution">
    <text evidence="2">The sequence shown here is derived from an EMBL/GenBank/DDBJ whole genome shotgun (WGS) entry which is preliminary data.</text>
</comment>
<proteinExistence type="predicted"/>